<evidence type="ECO:0000313" key="1">
    <source>
        <dbReference type="EMBL" id="GFQ64767.1"/>
    </source>
</evidence>
<comment type="caution">
    <text evidence="1">The sequence shown here is derived from an EMBL/GenBank/DDBJ whole genome shotgun (WGS) entry which is preliminary data.</text>
</comment>
<proteinExistence type="predicted"/>
<accession>A0A8X6EYA6</accession>
<dbReference type="Proteomes" id="UP000887116">
    <property type="component" value="Unassembled WGS sequence"/>
</dbReference>
<dbReference type="EMBL" id="BMAO01010095">
    <property type="protein sequence ID" value="GFQ64767.1"/>
    <property type="molecule type" value="Genomic_DNA"/>
</dbReference>
<gene>
    <name evidence="1" type="ORF">TNCT_85081</name>
</gene>
<sequence>MRNLAINTPPGRVVAGHDLRPQLRLWTDNGGWA</sequence>
<feature type="non-terminal residue" evidence="1">
    <location>
        <position position="33"/>
    </location>
</feature>
<name>A0A8X6EYA6_TRICU</name>
<protein>
    <submittedName>
        <fullName evidence="1">Uncharacterized protein</fullName>
    </submittedName>
</protein>
<keyword evidence="2" id="KW-1185">Reference proteome</keyword>
<evidence type="ECO:0000313" key="2">
    <source>
        <dbReference type="Proteomes" id="UP000887116"/>
    </source>
</evidence>
<reference evidence="1" key="1">
    <citation type="submission" date="2020-07" db="EMBL/GenBank/DDBJ databases">
        <title>Multicomponent nature underlies the extraordinary mechanical properties of spider dragline silk.</title>
        <authorList>
            <person name="Kono N."/>
            <person name="Nakamura H."/>
            <person name="Mori M."/>
            <person name="Yoshida Y."/>
            <person name="Ohtoshi R."/>
            <person name="Malay A.D."/>
            <person name="Moran D.A.P."/>
            <person name="Tomita M."/>
            <person name="Numata K."/>
            <person name="Arakawa K."/>
        </authorList>
    </citation>
    <scope>NUCLEOTIDE SEQUENCE</scope>
</reference>
<organism evidence="1 2">
    <name type="scientific">Trichonephila clavata</name>
    <name type="common">Joro spider</name>
    <name type="synonym">Nephila clavata</name>
    <dbReference type="NCBI Taxonomy" id="2740835"/>
    <lineage>
        <taxon>Eukaryota</taxon>
        <taxon>Metazoa</taxon>
        <taxon>Ecdysozoa</taxon>
        <taxon>Arthropoda</taxon>
        <taxon>Chelicerata</taxon>
        <taxon>Arachnida</taxon>
        <taxon>Araneae</taxon>
        <taxon>Araneomorphae</taxon>
        <taxon>Entelegynae</taxon>
        <taxon>Araneoidea</taxon>
        <taxon>Nephilidae</taxon>
        <taxon>Trichonephila</taxon>
    </lineage>
</organism>
<dbReference type="AlphaFoldDB" id="A0A8X6EYA6"/>